<dbReference type="Gene3D" id="3.40.1190.20">
    <property type="match status" value="1"/>
</dbReference>
<dbReference type="GO" id="GO:0005829">
    <property type="term" value="C:cytosol"/>
    <property type="evidence" value="ECO:0007669"/>
    <property type="project" value="TreeGrafter"/>
</dbReference>
<dbReference type="InterPro" id="IPR013749">
    <property type="entry name" value="PM/HMP-P_kinase-1"/>
</dbReference>
<comment type="pathway">
    <text evidence="1">Cofactor biosynthesis; thiamine diphosphate biosynthesis.</text>
</comment>
<dbReference type="GO" id="GO:0009228">
    <property type="term" value="P:thiamine biosynthetic process"/>
    <property type="evidence" value="ECO:0007669"/>
    <property type="project" value="InterPro"/>
</dbReference>
<dbReference type="RefSeq" id="WP_132260160.1">
    <property type="nucleotide sequence ID" value="NZ_SLZQ01000016.1"/>
</dbReference>
<keyword evidence="4" id="KW-0808">Transferase</keyword>
<dbReference type="PANTHER" id="PTHR20858">
    <property type="entry name" value="PHOSPHOMETHYLPYRIMIDINE KINASE"/>
    <property type="match status" value="1"/>
</dbReference>
<dbReference type="UniPathway" id="UPA00060">
    <property type="reaction ID" value="UER00138"/>
</dbReference>
<dbReference type="OrthoDB" id="9810880at2"/>
<keyword evidence="5" id="KW-1185">Reference proteome</keyword>
<dbReference type="InterPro" id="IPR029056">
    <property type="entry name" value="Ribokinase-like"/>
</dbReference>
<dbReference type="PANTHER" id="PTHR20858:SF17">
    <property type="entry name" value="HYDROXYMETHYLPYRIMIDINE_PHOSPHOMETHYLPYRIMIDINE KINASE THI20-RELATED"/>
    <property type="match status" value="1"/>
</dbReference>
<dbReference type="InterPro" id="IPR004399">
    <property type="entry name" value="HMP/HMP-P_kinase_dom"/>
</dbReference>
<organism evidence="4 5">
    <name type="scientific">Paucimonas lemoignei</name>
    <name type="common">Pseudomonas lemoignei</name>
    <dbReference type="NCBI Taxonomy" id="29443"/>
    <lineage>
        <taxon>Bacteria</taxon>
        <taxon>Pseudomonadati</taxon>
        <taxon>Pseudomonadota</taxon>
        <taxon>Betaproteobacteria</taxon>
        <taxon>Burkholderiales</taxon>
        <taxon>Burkholderiaceae</taxon>
        <taxon>Paucimonas</taxon>
    </lineage>
</organism>
<reference evidence="4 5" key="1">
    <citation type="submission" date="2019-03" db="EMBL/GenBank/DDBJ databases">
        <title>Genomic Encyclopedia of Type Strains, Phase IV (KMG-IV): sequencing the most valuable type-strain genomes for metagenomic binning, comparative biology and taxonomic classification.</title>
        <authorList>
            <person name="Goeker M."/>
        </authorList>
    </citation>
    <scope>NUCLEOTIDE SEQUENCE [LARGE SCALE GENOMIC DNA]</scope>
    <source>
        <strain evidence="4 5">DSM 7445</strain>
    </source>
</reference>
<dbReference type="EC" id="2.7.1.49" evidence="2"/>
<dbReference type="Pfam" id="PF08543">
    <property type="entry name" value="Phos_pyr_kin"/>
    <property type="match status" value="1"/>
</dbReference>
<dbReference type="CDD" id="cd01169">
    <property type="entry name" value="HMPP_kinase"/>
    <property type="match status" value="1"/>
</dbReference>
<dbReference type="AlphaFoldDB" id="A0A4R3HPJ9"/>
<gene>
    <name evidence="4" type="ORF">EDC30_11639</name>
</gene>
<evidence type="ECO:0000256" key="2">
    <source>
        <dbReference type="ARBA" id="ARBA00012135"/>
    </source>
</evidence>
<accession>A0A4R3HPJ9</accession>
<dbReference type="GO" id="GO:0008902">
    <property type="term" value="F:hydroxymethylpyrimidine kinase activity"/>
    <property type="evidence" value="ECO:0007669"/>
    <property type="project" value="UniProtKB-EC"/>
</dbReference>
<dbReference type="GO" id="GO:0009229">
    <property type="term" value="P:thiamine diphosphate biosynthetic process"/>
    <property type="evidence" value="ECO:0007669"/>
    <property type="project" value="UniProtKB-UniPathway"/>
</dbReference>
<dbReference type="EMBL" id="SLZQ01000016">
    <property type="protein sequence ID" value="TCS33508.1"/>
    <property type="molecule type" value="Genomic_DNA"/>
</dbReference>
<dbReference type="SUPFAM" id="SSF53613">
    <property type="entry name" value="Ribokinase-like"/>
    <property type="match status" value="1"/>
</dbReference>
<protein>
    <recommendedName>
        <fullName evidence="2">hydroxymethylpyrimidine kinase</fullName>
        <ecNumber evidence="2">2.7.1.49</ecNumber>
    </recommendedName>
</protein>
<evidence type="ECO:0000259" key="3">
    <source>
        <dbReference type="Pfam" id="PF08543"/>
    </source>
</evidence>
<name>A0A4R3HPJ9_PAULE</name>
<keyword evidence="4" id="KW-0418">Kinase</keyword>
<evidence type="ECO:0000256" key="1">
    <source>
        <dbReference type="ARBA" id="ARBA00004948"/>
    </source>
</evidence>
<feature type="domain" description="Pyridoxamine kinase/Phosphomethylpyrimidine kinase" evidence="3">
    <location>
        <begin position="13"/>
        <end position="250"/>
    </location>
</feature>
<evidence type="ECO:0000313" key="4">
    <source>
        <dbReference type="EMBL" id="TCS33508.1"/>
    </source>
</evidence>
<proteinExistence type="predicted"/>
<dbReference type="GO" id="GO:0008972">
    <property type="term" value="F:phosphomethylpyrimidine kinase activity"/>
    <property type="evidence" value="ECO:0007669"/>
    <property type="project" value="InterPro"/>
</dbReference>
<dbReference type="Proteomes" id="UP000295382">
    <property type="component" value="Unassembled WGS sequence"/>
</dbReference>
<evidence type="ECO:0000313" key="5">
    <source>
        <dbReference type="Proteomes" id="UP000295382"/>
    </source>
</evidence>
<sequence length="264" mass="27650">MKRASVLVFSGSDPSGGAGMQADVQAIAALGAHPLSVLTSLTVQDNDRVYAVHPVPAALLTQQAQVLIDKIDIAAVKIGIVGNRANAEAIAEIIQQLRQSRPDLPVVLDPVLASGHGDALALDDAVSTLAPLMALATLVTPNLPEATVLSGGDRRIDSQAEVLLAQGCNHVLIKGGHAHDDKVVNRWFSGAEFRSWTWPRLPGSFHGSGCTLAAATAALLASGKPMAEAIEDAQMYCHQALEHAYAIADGQLIPSRPRPYMKAA</sequence>
<comment type="caution">
    <text evidence="4">The sequence shown here is derived from an EMBL/GenBank/DDBJ whole genome shotgun (WGS) entry which is preliminary data.</text>
</comment>